<keyword evidence="4" id="KW-0804">Transcription</keyword>
<evidence type="ECO:0000256" key="1">
    <source>
        <dbReference type="ARBA" id="ARBA00009437"/>
    </source>
</evidence>
<dbReference type="GO" id="GO:0003677">
    <property type="term" value="F:DNA binding"/>
    <property type="evidence" value="ECO:0007669"/>
    <property type="project" value="UniProtKB-KW"/>
</dbReference>
<dbReference type="InterPro" id="IPR058163">
    <property type="entry name" value="LysR-type_TF_proteobact-type"/>
</dbReference>
<evidence type="ECO:0000313" key="6">
    <source>
        <dbReference type="EMBL" id="RPE64790.1"/>
    </source>
</evidence>
<dbReference type="SUPFAM" id="SSF46785">
    <property type="entry name" value="Winged helix' DNA-binding domain"/>
    <property type="match status" value="1"/>
</dbReference>
<proteinExistence type="inferred from homology"/>
<evidence type="ECO:0000256" key="3">
    <source>
        <dbReference type="ARBA" id="ARBA00023125"/>
    </source>
</evidence>
<dbReference type="Proteomes" id="UP000269689">
    <property type="component" value="Unassembled WGS sequence"/>
</dbReference>
<evidence type="ECO:0000259" key="5">
    <source>
        <dbReference type="PROSITE" id="PS50931"/>
    </source>
</evidence>
<dbReference type="Gene3D" id="1.10.10.10">
    <property type="entry name" value="Winged helix-like DNA-binding domain superfamily/Winged helix DNA-binding domain"/>
    <property type="match status" value="1"/>
</dbReference>
<organism evidence="6 7">
    <name type="scientific">Pacificibacter maritimus</name>
    <dbReference type="NCBI Taxonomy" id="762213"/>
    <lineage>
        <taxon>Bacteria</taxon>
        <taxon>Pseudomonadati</taxon>
        <taxon>Pseudomonadota</taxon>
        <taxon>Alphaproteobacteria</taxon>
        <taxon>Rhodobacterales</taxon>
        <taxon>Roseobacteraceae</taxon>
        <taxon>Pacificibacter</taxon>
    </lineage>
</organism>
<dbReference type="OrthoDB" id="7328368at2"/>
<reference evidence="6 7" key="1">
    <citation type="submission" date="2018-11" db="EMBL/GenBank/DDBJ databases">
        <title>Genomic Encyclopedia of Type Strains, Phase IV (KMG-IV): sequencing the most valuable type-strain genomes for metagenomic binning, comparative biology and taxonomic classification.</title>
        <authorList>
            <person name="Goeker M."/>
        </authorList>
    </citation>
    <scope>NUCLEOTIDE SEQUENCE [LARGE SCALE GENOMIC DNA]</scope>
    <source>
        <strain evidence="6 7">DSM 104731</strain>
    </source>
</reference>
<dbReference type="Gene3D" id="3.40.190.10">
    <property type="entry name" value="Periplasmic binding protein-like II"/>
    <property type="match status" value="2"/>
</dbReference>
<dbReference type="EMBL" id="RKQK01000004">
    <property type="protein sequence ID" value="RPE64790.1"/>
    <property type="molecule type" value="Genomic_DNA"/>
</dbReference>
<dbReference type="InterPro" id="IPR000847">
    <property type="entry name" value="LysR_HTH_N"/>
</dbReference>
<dbReference type="RefSeq" id="WP_123793718.1">
    <property type="nucleotide sequence ID" value="NZ_RKQK01000004.1"/>
</dbReference>
<dbReference type="InterPro" id="IPR036390">
    <property type="entry name" value="WH_DNA-bd_sf"/>
</dbReference>
<dbReference type="PROSITE" id="PS50931">
    <property type="entry name" value="HTH_LYSR"/>
    <property type="match status" value="1"/>
</dbReference>
<dbReference type="GO" id="GO:0003700">
    <property type="term" value="F:DNA-binding transcription factor activity"/>
    <property type="evidence" value="ECO:0007669"/>
    <property type="project" value="InterPro"/>
</dbReference>
<feature type="domain" description="HTH lysR-type" evidence="5">
    <location>
        <begin position="8"/>
        <end position="65"/>
    </location>
</feature>
<dbReference type="AlphaFoldDB" id="A0A3N4USX5"/>
<dbReference type="Pfam" id="PF00126">
    <property type="entry name" value="HTH_1"/>
    <property type="match status" value="1"/>
</dbReference>
<protein>
    <submittedName>
        <fullName evidence="6">DNA-binding transcriptional LysR family regulator</fullName>
    </submittedName>
</protein>
<evidence type="ECO:0000256" key="2">
    <source>
        <dbReference type="ARBA" id="ARBA00023015"/>
    </source>
</evidence>
<dbReference type="SUPFAM" id="SSF53850">
    <property type="entry name" value="Periplasmic binding protein-like II"/>
    <property type="match status" value="1"/>
</dbReference>
<dbReference type="PANTHER" id="PTHR30537">
    <property type="entry name" value="HTH-TYPE TRANSCRIPTIONAL REGULATOR"/>
    <property type="match status" value="1"/>
</dbReference>
<dbReference type="PANTHER" id="PTHR30537:SF5">
    <property type="entry name" value="HTH-TYPE TRANSCRIPTIONAL ACTIVATOR TTDR-RELATED"/>
    <property type="match status" value="1"/>
</dbReference>
<accession>A0A3N4USX5</accession>
<dbReference type="Pfam" id="PF03466">
    <property type="entry name" value="LysR_substrate"/>
    <property type="match status" value="1"/>
</dbReference>
<evidence type="ECO:0000313" key="7">
    <source>
        <dbReference type="Proteomes" id="UP000269689"/>
    </source>
</evidence>
<keyword evidence="2" id="KW-0805">Transcription regulation</keyword>
<sequence length="296" mass="32904">MKRSYDLPSLGDLACFEATARHMSFKRASSELNVTPAAVSHRIKALELDLGQLLFERKYRGVELTEAGALLFVATQRGFSTISDCVSRLRHRQDRTGVSIAASTAVNGLWLTPRLAAFWGEHPDISISQVVQETGGSMGTDLSICYGDPGLEDDETRVLFKGKILALGTEKFSEKHDITDISDLRNAPLIHAQAGDQRWIGWTEWFDQLGSGPPIGPEYWLNNYMISVRAAEDHIGAVLGWQNLLEGYLETGRLMRLVPDEIDDLWPFYLRIHSGASANALLFADWLVDECALRAP</sequence>
<dbReference type="InterPro" id="IPR036388">
    <property type="entry name" value="WH-like_DNA-bd_sf"/>
</dbReference>
<comment type="similarity">
    <text evidence="1">Belongs to the LysR transcriptional regulatory family.</text>
</comment>
<comment type="caution">
    <text evidence="6">The sequence shown here is derived from an EMBL/GenBank/DDBJ whole genome shotgun (WGS) entry which is preliminary data.</text>
</comment>
<keyword evidence="7" id="KW-1185">Reference proteome</keyword>
<keyword evidence="3 6" id="KW-0238">DNA-binding</keyword>
<dbReference type="InterPro" id="IPR005119">
    <property type="entry name" value="LysR_subst-bd"/>
</dbReference>
<evidence type="ECO:0000256" key="4">
    <source>
        <dbReference type="ARBA" id="ARBA00023163"/>
    </source>
</evidence>
<name>A0A3N4USX5_9RHOB</name>
<gene>
    <name evidence="6" type="ORF">EDD53_2552</name>
</gene>